<sequence>MSIYLASTQAFINLYKRGIISQESFNQIYQQTKDLEDDENIAEAIEDWLDSQNDSQLLEAYDNQHRKLTNSTSLESGEPLGLRNTKSPTPVGEPNPTSRELLDNIMIKNKPSADDNSQSSSSST</sequence>
<evidence type="ECO:0000256" key="1">
    <source>
        <dbReference type="SAM" id="MobiDB-lite"/>
    </source>
</evidence>
<comment type="caution">
    <text evidence="2">The sequence shown here is derived from an EMBL/GenBank/DDBJ whole genome shotgun (WGS) entry which is preliminary data.</text>
</comment>
<keyword evidence="3" id="KW-1185">Reference proteome</keyword>
<name>A0ABU5TRL2_9CYAN</name>
<accession>A0ABU5TRL2</accession>
<proteinExistence type="predicted"/>
<dbReference type="Proteomes" id="UP001301728">
    <property type="component" value="Unassembled WGS sequence"/>
</dbReference>
<dbReference type="RefSeq" id="WP_323220152.1">
    <property type="nucleotide sequence ID" value="NZ_JAYGHT010000001.1"/>
</dbReference>
<organism evidence="2 3">
    <name type="scientific">Limnoraphis robusta CCNP1315</name>
    <dbReference type="NCBI Taxonomy" id="3110306"/>
    <lineage>
        <taxon>Bacteria</taxon>
        <taxon>Bacillati</taxon>
        <taxon>Cyanobacteriota</taxon>
        <taxon>Cyanophyceae</taxon>
        <taxon>Oscillatoriophycideae</taxon>
        <taxon>Oscillatoriales</taxon>
        <taxon>Sirenicapillariaceae</taxon>
        <taxon>Limnoraphis</taxon>
    </lineage>
</organism>
<reference evidence="2 3" key="1">
    <citation type="submission" date="2023-12" db="EMBL/GenBank/DDBJ databases">
        <title>Baltic Sea Cyanobacteria.</title>
        <authorList>
            <person name="Delbaje E."/>
            <person name="Fewer D.P."/>
            <person name="Shishido T.K."/>
        </authorList>
    </citation>
    <scope>NUCLEOTIDE SEQUENCE [LARGE SCALE GENOMIC DNA]</scope>
    <source>
        <strain evidence="2 3">CCNP 1315</strain>
    </source>
</reference>
<evidence type="ECO:0000313" key="3">
    <source>
        <dbReference type="Proteomes" id="UP001301728"/>
    </source>
</evidence>
<feature type="region of interest" description="Disordered" evidence="1">
    <location>
        <begin position="66"/>
        <end position="124"/>
    </location>
</feature>
<dbReference type="EMBL" id="JAYGHT010000001">
    <property type="protein sequence ID" value="MEA5517414.1"/>
    <property type="molecule type" value="Genomic_DNA"/>
</dbReference>
<protein>
    <submittedName>
        <fullName evidence="2">Uncharacterized protein</fullName>
    </submittedName>
</protein>
<gene>
    <name evidence="2" type="ORF">VB854_00475</name>
</gene>
<evidence type="ECO:0000313" key="2">
    <source>
        <dbReference type="EMBL" id="MEA5517414.1"/>
    </source>
</evidence>